<feature type="non-terminal residue" evidence="2">
    <location>
        <position position="1"/>
    </location>
</feature>
<dbReference type="OrthoDB" id="6620643at2759"/>
<evidence type="ECO:0000313" key="2">
    <source>
        <dbReference type="EMBL" id="ODM87435.1"/>
    </source>
</evidence>
<protein>
    <submittedName>
        <fullName evidence="2">Zinc finger MYM-type protein 1</fullName>
    </submittedName>
</protein>
<reference evidence="2 3" key="1">
    <citation type="journal article" date="2016" name="Genome Biol. Evol.">
        <title>Gene Family Evolution Reflects Adaptation to Soil Environmental Stressors in the Genome of the Collembolan Orchesella cincta.</title>
        <authorList>
            <person name="Faddeeva-Vakhrusheva A."/>
            <person name="Derks M.F."/>
            <person name="Anvar S.Y."/>
            <person name="Agamennone V."/>
            <person name="Suring W."/>
            <person name="Smit S."/>
            <person name="van Straalen N.M."/>
            <person name="Roelofs D."/>
        </authorList>
    </citation>
    <scope>NUCLEOTIDE SEQUENCE [LARGE SCALE GENOMIC DNA]</scope>
    <source>
        <tissue evidence="2">Mixed pool</tissue>
    </source>
</reference>
<dbReference type="AlphaFoldDB" id="A0A1D2M387"/>
<dbReference type="Proteomes" id="UP000094527">
    <property type="component" value="Unassembled WGS sequence"/>
</dbReference>
<feature type="domain" description="DUF4371" evidence="1">
    <location>
        <begin position="147"/>
        <end position="314"/>
    </location>
</feature>
<name>A0A1D2M387_ORCCI</name>
<dbReference type="InterPro" id="IPR025398">
    <property type="entry name" value="DUF4371"/>
</dbReference>
<evidence type="ECO:0000259" key="1">
    <source>
        <dbReference type="Pfam" id="PF14291"/>
    </source>
</evidence>
<dbReference type="PANTHER" id="PTHR45749:SF21">
    <property type="entry name" value="DUF4371 DOMAIN-CONTAINING PROTEIN"/>
    <property type="match status" value="1"/>
</dbReference>
<feature type="non-terminal residue" evidence="2">
    <location>
        <position position="321"/>
    </location>
</feature>
<sequence length="321" mass="37030">NSSEPEPNEVEDGARAVELSHSIDVVTDNTSCHYAGDTENENHLLLSTDRGSYSMETSQPTTDIRDFILQYGPFQPDTHFLRMLKLDKAYCETCWLFANRSSPQFRPEWILGVSDWQHLSQKISRHETSLSHIQAMRDRMNYEENRSIKSANNPLRGHTEKTGDPNPGNFLREVKLLAEFDPVLKDLIYDKRQKVKYLGHEIQNEIIQTVSTAVKLEICEEIRKARYFSIVLDSTTDISKREQVSFVLRYCQFDEPNFTIVTKESFVGFFDLDNRSAKGYEKLLMRILKDLQLDFAFCRGQGYDGASVSGEHNGCKRIYKS</sequence>
<dbReference type="OMA" id="HNGCKRI"/>
<proteinExistence type="predicted"/>
<organism evidence="2 3">
    <name type="scientific">Orchesella cincta</name>
    <name type="common">Springtail</name>
    <name type="synonym">Podura cincta</name>
    <dbReference type="NCBI Taxonomy" id="48709"/>
    <lineage>
        <taxon>Eukaryota</taxon>
        <taxon>Metazoa</taxon>
        <taxon>Ecdysozoa</taxon>
        <taxon>Arthropoda</taxon>
        <taxon>Hexapoda</taxon>
        <taxon>Collembola</taxon>
        <taxon>Entomobryomorpha</taxon>
        <taxon>Entomobryoidea</taxon>
        <taxon>Orchesellidae</taxon>
        <taxon>Orchesellinae</taxon>
        <taxon>Orchesella</taxon>
    </lineage>
</organism>
<dbReference type="Pfam" id="PF14291">
    <property type="entry name" value="DUF4371"/>
    <property type="match status" value="1"/>
</dbReference>
<evidence type="ECO:0000313" key="3">
    <source>
        <dbReference type="Proteomes" id="UP000094527"/>
    </source>
</evidence>
<keyword evidence="3" id="KW-1185">Reference proteome</keyword>
<dbReference type="STRING" id="48709.A0A1D2M387"/>
<comment type="caution">
    <text evidence="2">The sequence shown here is derived from an EMBL/GenBank/DDBJ whole genome shotgun (WGS) entry which is preliminary data.</text>
</comment>
<dbReference type="EMBL" id="LJIJ01005333">
    <property type="protein sequence ID" value="ODM87435.1"/>
    <property type="molecule type" value="Genomic_DNA"/>
</dbReference>
<accession>A0A1D2M387</accession>
<gene>
    <name evidence="2" type="ORF">Ocin01_19249</name>
</gene>
<dbReference type="PANTHER" id="PTHR45749">
    <property type="match status" value="1"/>
</dbReference>